<proteinExistence type="predicted"/>
<dbReference type="Proteomes" id="UP000223913">
    <property type="component" value="Unassembled WGS sequence"/>
</dbReference>
<dbReference type="Pfam" id="PF05050">
    <property type="entry name" value="Methyltransf_21"/>
    <property type="match status" value="1"/>
</dbReference>
<dbReference type="SUPFAM" id="SSF53335">
    <property type="entry name" value="S-adenosyl-L-methionine-dependent methyltransferases"/>
    <property type="match status" value="1"/>
</dbReference>
<keyword evidence="3" id="KW-1185">Reference proteome</keyword>
<evidence type="ECO:0000313" key="3">
    <source>
        <dbReference type="Proteomes" id="UP000223913"/>
    </source>
</evidence>
<comment type="caution">
    <text evidence="2">The sequence shown here is derived from an EMBL/GenBank/DDBJ whole genome shotgun (WGS) entry which is preliminary data.</text>
</comment>
<dbReference type="InterPro" id="IPR029063">
    <property type="entry name" value="SAM-dependent_MTases_sf"/>
</dbReference>
<sequence>MLSFIKRKLEKRRLKKTFQEYGYTLKQFELDGLGTVEYAQWQHPFEEEKSITPENLAFYRSLTKPGGLIIDIGAHTGDTTVPMALAVGPEGAVLALEPNRYVYKILQKNAGLNSDLTHIIPLPYAATEKAGKFEFNYSDASFCNGGFLSQIENSRHHHNYTLEVEGIELESYLFEHYPDLLKNLQLIKVDAEGYDKEILKTIPRLIEEYRPAIMAECYKRLNQEEREELYDVITRFGYQLYYIEDFEAGSRKVPIKREDMMQREHFEMLALPGQD</sequence>
<reference evidence="2 3" key="1">
    <citation type="submission" date="2017-10" db="EMBL/GenBank/DDBJ databases">
        <title>The draft genome sequence of Lewinella nigricans NBRC 102662.</title>
        <authorList>
            <person name="Wang K."/>
        </authorList>
    </citation>
    <scope>NUCLEOTIDE SEQUENCE [LARGE SCALE GENOMIC DNA]</scope>
    <source>
        <strain evidence="2 3">NBRC 102662</strain>
    </source>
</reference>
<dbReference type="RefSeq" id="WP_099148915.1">
    <property type="nucleotide sequence ID" value="NZ_PDUD01000009.1"/>
</dbReference>
<name>A0A2D0NG53_FLAN2</name>
<feature type="domain" description="Methyltransferase FkbM" evidence="1">
    <location>
        <begin position="71"/>
        <end position="239"/>
    </location>
</feature>
<organism evidence="2 3">
    <name type="scientific">Flavilitoribacter nigricans (strain ATCC 23147 / DSM 23189 / NBRC 102662 / NCIMB 1420 / SS-2)</name>
    <name type="common">Lewinella nigricans</name>
    <dbReference type="NCBI Taxonomy" id="1122177"/>
    <lineage>
        <taxon>Bacteria</taxon>
        <taxon>Pseudomonadati</taxon>
        <taxon>Bacteroidota</taxon>
        <taxon>Saprospiria</taxon>
        <taxon>Saprospirales</taxon>
        <taxon>Lewinellaceae</taxon>
        <taxon>Flavilitoribacter</taxon>
    </lineage>
</organism>
<protein>
    <recommendedName>
        <fullName evidence="1">Methyltransferase FkbM domain-containing protein</fullName>
    </recommendedName>
</protein>
<dbReference type="PANTHER" id="PTHR34203">
    <property type="entry name" value="METHYLTRANSFERASE, FKBM FAMILY PROTEIN"/>
    <property type="match status" value="1"/>
</dbReference>
<dbReference type="OrthoDB" id="930965at2"/>
<dbReference type="InterPro" id="IPR006342">
    <property type="entry name" value="FkbM_mtfrase"/>
</dbReference>
<dbReference type="NCBIfam" id="TIGR01444">
    <property type="entry name" value="fkbM_fam"/>
    <property type="match status" value="1"/>
</dbReference>
<dbReference type="Gene3D" id="3.40.50.150">
    <property type="entry name" value="Vaccinia Virus protein VP39"/>
    <property type="match status" value="1"/>
</dbReference>
<evidence type="ECO:0000259" key="1">
    <source>
        <dbReference type="Pfam" id="PF05050"/>
    </source>
</evidence>
<accession>A0A2D0NG53</accession>
<dbReference type="PANTHER" id="PTHR34203:SF15">
    <property type="entry name" value="SLL1173 PROTEIN"/>
    <property type="match status" value="1"/>
</dbReference>
<gene>
    <name evidence="2" type="ORF">CRP01_05015</name>
</gene>
<dbReference type="InterPro" id="IPR052514">
    <property type="entry name" value="SAM-dependent_MTase"/>
</dbReference>
<evidence type="ECO:0000313" key="2">
    <source>
        <dbReference type="EMBL" id="PHN07465.1"/>
    </source>
</evidence>
<dbReference type="EMBL" id="PDUD01000009">
    <property type="protein sequence ID" value="PHN07465.1"/>
    <property type="molecule type" value="Genomic_DNA"/>
</dbReference>
<dbReference type="AlphaFoldDB" id="A0A2D0NG53"/>